<feature type="region of interest" description="Disordered" evidence="1">
    <location>
        <begin position="1"/>
        <end position="34"/>
    </location>
</feature>
<evidence type="ECO:0000313" key="3">
    <source>
        <dbReference type="Proteomes" id="UP000197208"/>
    </source>
</evidence>
<dbReference type="Proteomes" id="UP000197208">
    <property type="component" value="Unassembled WGS sequence"/>
</dbReference>
<keyword evidence="3" id="KW-1185">Reference proteome</keyword>
<dbReference type="AlphaFoldDB" id="A0A246BIJ8"/>
<evidence type="ECO:0000256" key="1">
    <source>
        <dbReference type="SAM" id="MobiDB-lite"/>
    </source>
</evidence>
<reference evidence="2 3" key="1">
    <citation type="submission" date="2017-05" db="EMBL/GenBank/DDBJ databases">
        <title>De novo genome assembly of Deniococcus indicus strain DR1.</title>
        <authorList>
            <person name="Chauhan D."/>
            <person name="Yennamalli R.M."/>
            <person name="Priyadarshini R."/>
        </authorList>
    </citation>
    <scope>NUCLEOTIDE SEQUENCE [LARGE SCALE GENOMIC DNA]</scope>
    <source>
        <strain evidence="2 3">DR1</strain>
    </source>
</reference>
<evidence type="ECO:0000313" key="2">
    <source>
        <dbReference type="EMBL" id="OWL95076.1"/>
    </source>
</evidence>
<sequence>MTFLPGRPLPADPQASSERTLYHAQRMSGEMGTMTREGGTWQWGLLRSVWPDAYGNGGWNDLKTWLSK</sequence>
<accession>A0A246BIJ8</accession>
<comment type="caution">
    <text evidence="2">The sequence shown here is derived from an EMBL/GenBank/DDBJ whole genome shotgun (WGS) entry which is preliminary data.</text>
</comment>
<proteinExistence type="predicted"/>
<protein>
    <submittedName>
        <fullName evidence="2">Uncharacterized protein</fullName>
    </submittedName>
</protein>
<organism evidence="2 3">
    <name type="scientific">Deinococcus indicus</name>
    <dbReference type="NCBI Taxonomy" id="223556"/>
    <lineage>
        <taxon>Bacteria</taxon>
        <taxon>Thermotogati</taxon>
        <taxon>Deinococcota</taxon>
        <taxon>Deinococci</taxon>
        <taxon>Deinococcales</taxon>
        <taxon>Deinococcaceae</taxon>
        <taxon>Deinococcus</taxon>
    </lineage>
</organism>
<gene>
    <name evidence="2" type="ORF">CBQ26_13570</name>
</gene>
<dbReference type="EMBL" id="NHMK01000020">
    <property type="protein sequence ID" value="OWL95076.1"/>
    <property type="molecule type" value="Genomic_DNA"/>
</dbReference>
<dbReference type="RefSeq" id="WP_088249164.1">
    <property type="nucleotide sequence ID" value="NZ_NHMK01000020.1"/>
</dbReference>
<name>A0A246BIJ8_9DEIO</name>